<comment type="subcellular location">
    <subcellularLocation>
        <location evidence="7">Nucleus</location>
    </subcellularLocation>
</comment>
<feature type="compositionally biased region" description="Basic residues" evidence="9">
    <location>
        <begin position="958"/>
        <end position="971"/>
    </location>
</feature>
<dbReference type="SUPFAM" id="SSF88697">
    <property type="entry name" value="PUA domain-like"/>
    <property type="match status" value="2"/>
</dbReference>
<feature type="domain" description="YDG" evidence="11">
    <location>
        <begin position="220"/>
        <end position="370"/>
    </location>
</feature>
<evidence type="ECO:0000259" key="11">
    <source>
        <dbReference type="PROSITE" id="PS51015"/>
    </source>
</evidence>
<dbReference type="GO" id="GO:0003677">
    <property type="term" value="F:DNA binding"/>
    <property type="evidence" value="ECO:0007669"/>
    <property type="project" value="UniProtKB-KW"/>
</dbReference>
<dbReference type="GO" id="GO:0044027">
    <property type="term" value="P:negative regulation of gene expression via chromosomal CpG island methylation"/>
    <property type="evidence" value="ECO:0007669"/>
    <property type="project" value="TreeGrafter"/>
</dbReference>
<dbReference type="OrthoDB" id="2270193at2759"/>
<evidence type="ECO:0000256" key="4">
    <source>
        <dbReference type="ARBA" id="ARBA00023125"/>
    </source>
</evidence>
<keyword evidence="1" id="KW-0479">Metal-binding</keyword>
<evidence type="ECO:0000256" key="2">
    <source>
        <dbReference type="ARBA" id="ARBA00022771"/>
    </source>
</evidence>
<dbReference type="SMART" id="SM00466">
    <property type="entry name" value="SRA"/>
    <property type="match status" value="1"/>
</dbReference>
<feature type="compositionally biased region" description="Low complexity" evidence="9">
    <location>
        <begin position="764"/>
        <end position="799"/>
    </location>
</feature>
<keyword evidence="4" id="KW-0238">DNA-binding</keyword>
<gene>
    <name evidence="12" type="ORF">HYH03_012236</name>
</gene>
<name>A0A835XQE5_9CHLO</name>
<dbReference type="Proteomes" id="UP000612055">
    <property type="component" value="Unassembled WGS sequence"/>
</dbReference>
<dbReference type="GO" id="GO:0061630">
    <property type="term" value="F:ubiquitin protein ligase activity"/>
    <property type="evidence" value="ECO:0007669"/>
    <property type="project" value="TreeGrafter"/>
</dbReference>
<evidence type="ECO:0000256" key="9">
    <source>
        <dbReference type="SAM" id="MobiDB-lite"/>
    </source>
</evidence>
<accession>A0A835XQE5</accession>
<dbReference type="EMBL" id="JAEHOE010000075">
    <property type="protein sequence ID" value="KAG2489212.1"/>
    <property type="molecule type" value="Genomic_DNA"/>
</dbReference>
<feature type="compositionally biased region" description="Low complexity" evidence="9">
    <location>
        <begin position="404"/>
        <end position="419"/>
    </location>
</feature>
<reference evidence="12" key="1">
    <citation type="journal article" date="2020" name="bioRxiv">
        <title>Comparative genomics of Chlamydomonas.</title>
        <authorList>
            <person name="Craig R.J."/>
            <person name="Hasan A.R."/>
            <person name="Ness R.W."/>
            <person name="Keightley P.D."/>
        </authorList>
    </citation>
    <scope>NUCLEOTIDE SEQUENCE</scope>
    <source>
        <strain evidence="12">CCAP 11/70</strain>
    </source>
</reference>
<feature type="region of interest" description="Disordered" evidence="9">
    <location>
        <begin position="351"/>
        <end position="481"/>
    </location>
</feature>
<dbReference type="Pfam" id="PF02182">
    <property type="entry name" value="SAD_SRA"/>
    <property type="match status" value="1"/>
</dbReference>
<organism evidence="12 13">
    <name type="scientific">Edaphochlamys debaryana</name>
    <dbReference type="NCBI Taxonomy" id="47281"/>
    <lineage>
        <taxon>Eukaryota</taxon>
        <taxon>Viridiplantae</taxon>
        <taxon>Chlorophyta</taxon>
        <taxon>core chlorophytes</taxon>
        <taxon>Chlorophyceae</taxon>
        <taxon>CS clade</taxon>
        <taxon>Chlamydomonadales</taxon>
        <taxon>Chlamydomonadales incertae sedis</taxon>
        <taxon>Edaphochlamys</taxon>
    </lineage>
</organism>
<dbReference type="PANTHER" id="PTHR14140">
    <property type="entry name" value="E3 UBIQUITIN-PROTEIN LIGASE UHRF-RELATED"/>
    <property type="match status" value="1"/>
</dbReference>
<evidence type="ECO:0000256" key="7">
    <source>
        <dbReference type="PROSITE-ProRule" id="PRU00358"/>
    </source>
</evidence>
<dbReference type="InterPro" id="IPR001841">
    <property type="entry name" value="Znf_RING"/>
</dbReference>
<feature type="region of interest" description="Disordered" evidence="9">
    <location>
        <begin position="1"/>
        <end position="30"/>
    </location>
</feature>
<feature type="compositionally biased region" description="Basic and acidic residues" evidence="9">
    <location>
        <begin position="8"/>
        <end position="28"/>
    </location>
</feature>
<dbReference type="PANTHER" id="PTHR14140:SF27">
    <property type="entry name" value="OS04G0289800 PROTEIN"/>
    <property type="match status" value="1"/>
</dbReference>
<evidence type="ECO:0008006" key="14">
    <source>
        <dbReference type="Google" id="ProtNLM"/>
    </source>
</evidence>
<dbReference type="PROSITE" id="PS51015">
    <property type="entry name" value="YDG"/>
    <property type="match status" value="1"/>
</dbReference>
<dbReference type="SMART" id="SM00184">
    <property type="entry name" value="RING"/>
    <property type="match status" value="2"/>
</dbReference>
<dbReference type="PROSITE" id="PS50089">
    <property type="entry name" value="ZF_RING_2"/>
    <property type="match status" value="1"/>
</dbReference>
<dbReference type="InterPro" id="IPR015947">
    <property type="entry name" value="PUA-like_sf"/>
</dbReference>
<evidence type="ECO:0000313" key="12">
    <source>
        <dbReference type="EMBL" id="KAG2489212.1"/>
    </source>
</evidence>
<comment type="caution">
    <text evidence="12">The sequence shown here is derived from an EMBL/GenBank/DDBJ whole genome shotgun (WGS) entry which is preliminary data.</text>
</comment>
<dbReference type="GO" id="GO:0016567">
    <property type="term" value="P:protein ubiquitination"/>
    <property type="evidence" value="ECO:0007669"/>
    <property type="project" value="TreeGrafter"/>
</dbReference>
<dbReference type="Gene3D" id="2.30.280.10">
    <property type="entry name" value="SRA-YDG"/>
    <property type="match status" value="2"/>
</dbReference>
<keyword evidence="5 7" id="KW-0539">Nucleus</keyword>
<protein>
    <recommendedName>
        <fullName evidence="14">RING-type E3 ubiquitin transferase</fullName>
    </recommendedName>
</protein>
<sequence>MALPSASKCEEASPAQKEREEREREKRAVVQKINADESLTASEKARKIQEALHGGSKHVLQAAEAATGPADSWLEKLSDADRHMVTCSVCQQVLNEPVTLPCQHHLCLKCVKEIRKLDDKKRNCPFCRVKLRTSEIEDVRVNAVLVATIRKLKAQHSGGDKKAQGPVARVCTEVREERPEEAFVTDKAKRKGMANAASGALKMTCSPHHFGPIGPEFDPLRNRGVVVGDTYPNRMACRMWGAHLPHVAGIAGQGDVGAQSVVLAGGYVDDVDEGSWFLYTGSGGKDLSGNKRTTKDHSSDQVFTLMNLAIKRSCEEGLPVRVVRSYKEKRSAYAPKKDAVEEAMAAEAEADRRAAGAAAGEGSGAGKRKRGAAEEDDDEDDEDEEEEEEEEQQPKKGAKKGKRVATASAKKAAAKPATGGTKGRKRAAEPEPEDDDEEEEEEDVEEGASGSEDAEEEEGQDREGGEEAGPGPGSRRVAMPTTLNPVRYDGVYRVLACWRNKGEQGHLVCRYLFVRCDNAPAPWSSGDAGDMPSLEIPKRAQDEIDKAIALGEEVVYMSTTPAWAFDPVMEEWTWARPQPGADKAARAGAKKGAKAARSPAEALAKQVKEAEKEVKKLKKELQEQRSCRLCKAVCLTPVYTPCAHLFCIGCIKDKLDPPAGAEGGKSRLSRAGSAASKKCCPGPGAKGSGARLCGKDLGGFLDSMQVNTTMAEQALKAQEEVRQAEAALAELLRQQEELAGEGGAAADPDADASPAEPEAEAEEAGAGANAPAPAPAQPAVDAAAAEAREAAAAAATARAAEIRAAAAAKAAAAKAQEAERRAQVVAALRLKYPEFEEALVADMVAVEEGKAAEVEKQLRGLRREAKQAANPPKPKTKPEEEGEEATAGAKKGGAKRGRGSGAGGKRKSAKAAAEPAPADEEEEEAEEEEEEAAEAEEVEVQEEVVIVEDEEEEEAPKPRKKGGKRQRKAAA</sequence>
<dbReference type="AlphaFoldDB" id="A0A835XQE5"/>
<evidence type="ECO:0000256" key="6">
    <source>
        <dbReference type="PROSITE-ProRule" id="PRU00175"/>
    </source>
</evidence>
<dbReference type="SUPFAM" id="SSF57850">
    <property type="entry name" value="RING/U-box"/>
    <property type="match status" value="2"/>
</dbReference>
<dbReference type="PROSITE" id="PS00518">
    <property type="entry name" value="ZF_RING_1"/>
    <property type="match status" value="2"/>
</dbReference>
<feature type="compositionally biased region" description="Acidic residues" evidence="9">
    <location>
        <begin position="374"/>
        <end position="391"/>
    </location>
</feature>
<evidence type="ECO:0000256" key="8">
    <source>
        <dbReference type="SAM" id="Coils"/>
    </source>
</evidence>
<evidence type="ECO:0000256" key="5">
    <source>
        <dbReference type="ARBA" id="ARBA00023242"/>
    </source>
</evidence>
<dbReference type="GO" id="GO:0005634">
    <property type="term" value="C:nucleus"/>
    <property type="evidence" value="ECO:0007669"/>
    <property type="project" value="UniProtKB-SubCell"/>
</dbReference>
<keyword evidence="13" id="KW-1185">Reference proteome</keyword>
<evidence type="ECO:0000259" key="10">
    <source>
        <dbReference type="PROSITE" id="PS50089"/>
    </source>
</evidence>
<dbReference type="InterPro" id="IPR003105">
    <property type="entry name" value="SRA_YDG"/>
</dbReference>
<keyword evidence="3" id="KW-0862">Zinc</keyword>
<feature type="coiled-coil region" evidence="8">
    <location>
        <begin position="600"/>
        <end position="627"/>
    </location>
</feature>
<feature type="compositionally biased region" description="Basic and acidic residues" evidence="9">
    <location>
        <begin position="857"/>
        <end position="866"/>
    </location>
</feature>
<dbReference type="InterPro" id="IPR045134">
    <property type="entry name" value="UHRF1/2-like"/>
</dbReference>
<dbReference type="InterPro" id="IPR036987">
    <property type="entry name" value="SRA-YDG_sf"/>
</dbReference>
<feature type="compositionally biased region" description="Low complexity" evidence="9">
    <location>
        <begin position="744"/>
        <end position="756"/>
    </location>
</feature>
<feature type="region of interest" description="Disordered" evidence="9">
    <location>
        <begin position="739"/>
        <end position="799"/>
    </location>
</feature>
<feature type="compositionally biased region" description="Acidic residues" evidence="9">
    <location>
        <begin position="430"/>
        <end position="466"/>
    </location>
</feature>
<feature type="compositionally biased region" description="Acidic residues" evidence="9">
    <location>
        <begin position="917"/>
        <end position="954"/>
    </location>
</feature>
<evidence type="ECO:0000313" key="13">
    <source>
        <dbReference type="Proteomes" id="UP000612055"/>
    </source>
</evidence>
<dbReference type="InterPro" id="IPR017907">
    <property type="entry name" value="Znf_RING_CS"/>
</dbReference>
<evidence type="ECO:0000256" key="3">
    <source>
        <dbReference type="ARBA" id="ARBA00022833"/>
    </source>
</evidence>
<keyword evidence="8" id="KW-0175">Coiled coil</keyword>
<evidence type="ECO:0000256" key="1">
    <source>
        <dbReference type="ARBA" id="ARBA00022723"/>
    </source>
</evidence>
<feature type="compositionally biased region" description="Basic residues" evidence="9">
    <location>
        <begin position="892"/>
        <end position="909"/>
    </location>
</feature>
<proteinExistence type="predicted"/>
<dbReference type="Gene3D" id="3.30.40.10">
    <property type="entry name" value="Zinc/RING finger domain, C3HC4 (zinc finger)"/>
    <property type="match status" value="2"/>
</dbReference>
<dbReference type="InterPro" id="IPR013083">
    <property type="entry name" value="Znf_RING/FYVE/PHD"/>
</dbReference>
<dbReference type="Pfam" id="PF13920">
    <property type="entry name" value="zf-C3HC4_3"/>
    <property type="match status" value="1"/>
</dbReference>
<dbReference type="GO" id="GO:0008270">
    <property type="term" value="F:zinc ion binding"/>
    <property type="evidence" value="ECO:0007669"/>
    <property type="project" value="UniProtKB-KW"/>
</dbReference>
<keyword evidence="2 6" id="KW-0863">Zinc-finger</keyword>
<feature type="region of interest" description="Disordered" evidence="9">
    <location>
        <begin position="857"/>
        <end position="971"/>
    </location>
</feature>
<feature type="domain" description="RING-type" evidence="10">
    <location>
        <begin position="87"/>
        <end position="128"/>
    </location>
</feature>